<gene>
    <name evidence="1" type="ORF">J1N35_026908</name>
</gene>
<reference evidence="1 2" key="1">
    <citation type="journal article" date="2021" name="Plant Biotechnol. J.">
        <title>Multi-omics assisted identification of the key and species-specific regulatory components of drought-tolerant mechanisms in Gossypium stocksii.</title>
        <authorList>
            <person name="Yu D."/>
            <person name="Ke L."/>
            <person name="Zhang D."/>
            <person name="Wu Y."/>
            <person name="Sun Y."/>
            <person name="Mei J."/>
            <person name="Sun J."/>
            <person name="Sun Y."/>
        </authorList>
    </citation>
    <scope>NUCLEOTIDE SEQUENCE [LARGE SCALE GENOMIC DNA]</scope>
    <source>
        <strain evidence="2">cv. E1</strain>
        <tissue evidence="1">Leaf</tissue>
    </source>
</reference>
<name>A0A9D3ZXI9_9ROSI</name>
<dbReference type="OrthoDB" id="990873at2759"/>
<evidence type="ECO:0000313" key="2">
    <source>
        <dbReference type="Proteomes" id="UP000828251"/>
    </source>
</evidence>
<keyword evidence="2" id="KW-1185">Reference proteome</keyword>
<dbReference type="Proteomes" id="UP000828251">
    <property type="component" value="Unassembled WGS sequence"/>
</dbReference>
<organism evidence="1 2">
    <name type="scientific">Gossypium stocksii</name>
    <dbReference type="NCBI Taxonomy" id="47602"/>
    <lineage>
        <taxon>Eukaryota</taxon>
        <taxon>Viridiplantae</taxon>
        <taxon>Streptophyta</taxon>
        <taxon>Embryophyta</taxon>
        <taxon>Tracheophyta</taxon>
        <taxon>Spermatophyta</taxon>
        <taxon>Magnoliopsida</taxon>
        <taxon>eudicotyledons</taxon>
        <taxon>Gunneridae</taxon>
        <taxon>Pentapetalae</taxon>
        <taxon>rosids</taxon>
        <taxon>malvids</taxon>
        <taxon>Malvales</taxon>
        <taxon>Malvaceae</taxon>
        <taxon>Malvoideae</taxon>
        <taxon>Gossypium</taxon>
    </lineage>
</organism>
<protein>
    <submittedName>
        <fullName evidence="1">Uncharacterized protein</fullName>
    </submittedName>
</protein>
<accession>A0A9D3ZXI9</accession>
<dbReference type="EMBL" id="JAIQCV010000008">
    <property type="protein sequence ID" value="KAH1074580.1"/>
    <property type="molecule type" value="Genomic_DNA"/>
</dbReference>
<proteinExistence type="predicted"/>
<dbReference type="AlphaFoldDB" id="A0A9D3ZXI9"/>
<sequence>MARELIRLDDKHISVEQMRMRGGDPRRTHSIFHVESVLSLWKTCICNWDCRWTETQSLGLFILLIGERYATSFWVLFRKILRRSDRDGLIRDTFPEPNDDSTELEKIPYARWNHSASYVCLPSSLEDIRLLLDQQSEAQRPYEDPAIRAVIPNEYFQNPNAWHVKVPLVNFAIVEMHYSDRVLWQFGF</sequence>
<evidence type="ECO:0000313" key="1">
    <source>
        <dbReference type="EMBL" id="KAH1074580.1"/>
    </source>
</evidence>
<comment type="caution">
    <text evidence="1">The sequence shown here is derived from an EMBL/GenBank/DDBJ whole genome shotgun (WGS) entry which is preliminary data.</text>
</comment>